<protein>
    <submittedName>
        <fullName evidence="2">DoxX family protein</fullName>
    </submittedName>
</protein>
<reference evidence="2 3" key="1">
    <citation type="submission" date="2020-01" db="EMBL/GenBank/DDBJ databases">
        <title>Complete genome sequence of Chitinophaga sp. H33E-04 isolated from quinoa roots.</title>
        <authorList>
            <person name="Weon H.-Y."/>
            <person name="Lee S.A."/>
        </authorList>
    </citation>
    <scope>NUCLEOTIDE SEQUENCE [LARGE SCALE GENOMIC DNA]</scope>
    <source>
        <strain evidence="2 3">H33E-04</strain>
    </source>
</reference>
<dbReference type="Proteomes" id="UP000476411">
    <property type="component" value="Chromosome"/>
</dbReference>
<evidence type="ECO:0000313" key="3">
    <source>
        <dbReference type="Proteomes" id="UP000476411"/>
    </source>
</evidence>
<gene>
    <name evidence="2" type="ORF">GWR21_18150</name>
</gene>
<dbReference type="RefSeq" id="WP_162333120.1">
    <property type="nucleotide sequence ID" value="NZ_CP048113.1"/>
</dbReference>
<keyword evidence="1" id="KW-0472">Membrane</keyword>
<proteinExistence type="predicted"/>
<evidence type="ECO:0000256" key="1">
    <source>
        <dbReference type="SAM" id="Phobius"/>
    </source>
</evidence>
<dbReference type="AlphaFoldDB" id="A0A6B9ZGG0"/>
<accession>A0A6B9ZGG0</accession>
<keyword evidence="1" id="KW-1133">Transmembrane helix</keyword>
<feature type="transmembrane region" description="Helical" evidence="1">
    <location>
        <begin position="68"/>
        <end position="89"/>
    </location>
</feature>
<keyword evidence="3" id="KW-1185">Reference proteome</keyword>
<dbReference type="EMBL" id="CP048113">
    <property type="protein sequence ID" value="QHS61450.1"/>
    <property type="molecule type" value="Genomic_DNA"/>
</dbReference>
<dbReference type="KEGG" id="chih:GWR21_18150"/>
<name>A0A6B9ZGG0_9BACT</name>
<evidence type="ECO:0000313" key="2">
    <source>
        <dbReference type="EMBL" id="QHS61450.1"/>
    </source>
</evidence>
<sequence length="116" mass="12577">MKTLVPTRLAVVIYGIVIALFGLIHFVHADLMVAAVPFPGGKIWLYLTGIALLLAGIAFIINRYVKPAGYLLALYIFLVIILVHTPHAFEDLPSLTMFMKDVALMAAALVIGNTGK</sequence>
<keyword evidence="1" id="KW-0812">Transmembrane</keyword>
<feature type="transmembrane region" description="Helical" evidence="1">
    <location>
        <begin position="12"/>
        <end position="37"/>
    </location>
</feature>
<organism evidence="2 3">
    <name type="scientific">Chitinophaga agri</name>
    <dbReference type="NCBI Taxonomy" id="2703787"/>
    <lineage>
        <taxon>Bacteria</taxon>
        <taxon>Pseudomonadati</taxon>
        <taxon>Bacteroidota</taxon>
        <taxon>Chitinophagia</taxon>
        <taxon>Chitinophagales</taxon>
        <taxon>Chitinophagaceae</taxon>
        <taxon>Chitinophaga</taxon>
    </lineage>
</organism>
<feature type="transmembrane region" description="Helical" evidence="1">
    <location>
        <begin position="43"/>
        <end position="61"/>
    </location>
</feature>